<name>A0A915JZB8_ROMCU</name>
<accession>A0A915JZB8</accession>
<keyword evidence="1" id="KW-1133">Transmembrane helix</keyword>
<dbReference type="AlphaFoldDB" id="A0A915JZB8"/>
<sequence>MAITAVAMTVVAMADVAVVIFVFVQSLELIEFVLPIDYIFLLPFGELLFPTHAEKEKQKERTNSKNEQRILEHFVGKTTGWIKRFAKDEIDLVAVHNAHPSGPCLSAGPVREEERGSSIKKIPSTIGVHGKSRNSKACHSCRSKFSGLAFNRHSRTKVTFKYGSYLVTLQFKL</sequence>
<proteinExistence type="predicted"/>
<protein>
    <submittedName>
        <fullName evidence="3">Uncharacterized protein</fullName>
    </submittedName>
</protein>
<evidence type="ECO:0000313" key="3">
    <source>
        <dbReference type="WBParaSite" id="nRc.2.0.1.t31320-RA"/>
    </source>
</evidence>
<organism evidence="2 3">
    <name type="scientific">Romanomermis culicivorax</name>
    <name type="common">Nematode worm</name>
    <dbReference type="NCBI Taxonomy" id="13658"/>
    <lineage>
        <taxon>Eukaryota</taxon>
        <taxon>Metazoa</taxon>
        <taxon>Ecdysozoa</taxon>
        <taxon>Nematoda</taxon>
        <taxon>Enoplea</taxon>
        <taxon>Dorylaimia</taxon>
        <taxon>Mermithida</taxon>
        <taxon>Mermithoidea</taxon>
        <taxon>Mermithidae</taxon>
        <taxon>Romanomermis</taxon>
    </lineage>
</organism>
<evidence type="ECO:0000256" key="1">
    <source>
        <dbReference type="SAM" id="Phobius"/>
    </source>
</evidence>
<reference evidence="3" key="1">
    <citation type="submission" date="2022-11" db="UniProtKB">
        <authorList>
            <consortium name="WormBaseParasite"/>
        </authorList>
    </citation>
    <scope>IDENTIFICATION</scope>
</reference>
<feature type="transmembrane region" description="Helical" evidence="1">
    <location>
        <begin position="5"/>
        <end position="24"/>
    </location>
</feature>
<dbReference type="WBParaSite" id="nRc.2.0.1.t31320-RA">
    <property type="protein sequence ID" value="nRc.2.0.1.t31320-RA"/>
    <property type="gene ID" value="nRc.2.0.1.g31320"/>
</dbReference>
<evidence type="ECO:0000313" key="2">
    <source>
        <dbReference type="Proteomes" id="UP000887565"/>
    </source>
</evidence>
<dbReference type="Proteomes" id="UP000887565">
    <property type="component" value="Unplaced"/>
</dbReference>
<keyword evidence="1" id="KW-0472">Membrane</keyword>
<keyword evidence="1" id="KW-0812">Transmembrane</keyword>
<keyword evidence="2" id="KW-1185">Reference proteome</keyword>